<sequence>MISRSFSFIFLCAFILFVSGCGKSGEDSQRTQPPVSSPVSIVGDLPLSQVMLEQEATGIQGVNGTAGVVVTSFQNVVTVTIKTHMQGQVFAHSLYVAYDPAELKYVNSRSGGFLGEGTTFLMRPMDSNKDAADAVFTPWQKSVYQKAVMISESRTGWDTLGVAGSGDLVTIIFDVIAGDKTELLFAEPLIFEKKSVGEKPVSKDMNIPRYIQFSLF</sequence>
<name>A0A1G2SDU7_9BACT</name>
<feature type="chain" id="PRO_5009584383" description="Cohesin domain-containing protein" evidence="1">
    <location>
        <begin position="25"/>
        <end position="216"/>
    </location>
</feature>
<dbReference type="Proteomes" id="UP000178817">
    <property type="component" value="Unassembled WGS sequence"/>
</dbReference>
<protein>
    <recommendedName>
        <fullName evidence="4">Cohesin domain-containing protein</fullName>
    </recommendedName>
</protein>
<dbReference type="InterPro" id="IPR008965">
    <property type="entry name" value="CBM2/CBM3_carb-bd_dom_sf"/>
</dbReference>
<keyword evidence="1" id="KW-0732">Signal</keyword>
<feature type="signal peptide" evidence="1">
    <location>
        <begin position="1"/>
        <end position="24"/>
    </location>
</feature>
<evidence type="ECO:0000313" key="2">
    <source>
        <dbReference type="EMBL" id="OHA83233.1"/>
    </source>
</evidence>
<accession>A0A1G2SDU7</accession>
<comment type="caution">
    <text evidence="2">The sequence shown here is derived from an EMBL/GenBank/DDBJ whole genome shotgun (WGS) entry which is preliminary data.</text>
</comment>
<evidence type="ECO:0000313" key="3">
    <source>
        <dbReference type="Proteomes" id="UP000178817"/>
    </source>
</evidence>
<dbReference type="Gene3D" id="2.60.40.680">
    <property type="match status" value="1"/>
</dbReference>
<evidence type="ECO:0008006" key="4">
    <source>
        <dbReference type="Google" id="ProtNLM"/>
    </source>
</evidence>
<dbReference type="CDD" id="cd08547">
    <property type="entry name" value="Type_II_cohesin"/>
    <property type="match status" value="1"/>
</dbReference>
<gene>
    <name evidence="2" type="ORF">A3B07_00500</name>
</gene>
<proteinExistence type="predicted"/>
<organism evidence="2 3">
    <name type="scientific">Candidatus Yonathbacteria bacterium RIFCSPLOWO2_01_FULL_43_27</name>
    <dbReference type="NCBI Taxonomy" id="1802726"/>
    <lineage>
        <taxon>Bacteria</taxon>
        <taxon>Candidatus Yonathiibacteriota</taxon>
    </lineage>
</organism>
<evidence type="ECO:0000256" key="1">
    <source>
        <dbReference type="SAM" id="SignalP"/>
    </source>
</evidence>
<dbReference type="PROSITE" id="PS51257">
    <property type="entry name" value="PROKAR_LIPOPROTEIN"/>
    <property type="match status" value="1"/>
</dbReference>
<dbReference type="AlphaFoldDB" id="A0A1G2SDU7"/>
<dbReference type="EMBL" id="MHUV01000001">
    <property type="protein sequence ID" value="OHA83233.1"/>
    <property type="molecule type" value="Genomic_DNA"/>
</dbReference>
<reference evidence="2 3" key="1">
    <citation type="journal article" date="2016" name="Nat. Commun.">
        <title>Thousands of microbial genomes shed light on interconnected biogeochemical processes in an aquifer system.</title>
        <authorList>
            <person name="Anantharaman K."/>
            <person name="Brown C.T."/>
            <person name="Hug L.A."/>
            <person name="Sharon I."/>
            <person name="Castelle C.J."/>
            <person name="Probst A.J."/>
            <person name="Thomas B.C."/>
            <person name="Singh A."/>
            <person name="Wilkins M.J."/>
            <person name="Karaoz U."/>
            <person name="Brodie E.L."/>
            <person name="Williams K.H."/>
            <person name="Hubbard S.S."/>
            <person name="Banfield J.F."/>
        </authorList>
    </citation>
    <scope>NUCLEOTIDE SEQUENCE [LARGE SCALE GENOMIC DNA]</scope>
</reference>
<dbReference type="SUPFAM" id="SSF49384">
    <property type="entry name" value="Carbohydrate-binding domain"/>
    <property type="match status" value="1"/>
</dbReference>
<dbReference type="GO" id="GO:0030246">
    <property type="term" value="F:carbohydrate binding"/>
    <property type="evidence" value="ECO:0007669"/>
    <property type="project" value="InterPro"/>
</dbReference>